<feature type="region of interest" description="Disordered" evidence="1">
    <location>
        <begin position="1"/>
        <end position="30"/>
    </location>
</feature>
<dbReference type="PANTHER" id="PTHR24414">
    <property type="entry name" value="F-BOX/KELCH-REPEAT PROTEIN SKIP4"/>
    <property type="match status" value="1"/>
</dbReference>
<evidence type="ECO:0000313" key="4">
    <source>
        <dbReference type="EMBL" id="VDD41159.1"/>
    </source>
</evidence>
<accession>A0A3P6FDC2</accession>
<proteinExistence type="predicted"/>
<gene>
    <name evidence="4" type="ORF">BOLC7T46719H</name>
</gene>
<dbReference type="EMBL" id="LR031876">
    <property type="protein sequence ID" value="VDD41159.1"/>
    <property type="molecule type" value="Genomic_DNA"/>
</dbReference>
<sequence>MSSPEEKKKRKRMSTTKKKKPTPQSTPNPSLSDDLLLSCFARVSRLYYPTLSLVSKTFQSILAWPELYKARSSLGRKESCLYVCLLSDPDPIPRWYTLCRKPDRTLTTNGDTMKLKKKKKSSGYVLAKLPTPHSGPANWSGLVTLGSDIYNFGGSEEPSSSVLILDSRSNTWREGRGSKHAGEAKLPSGRVDGKVYIFGGDNGLAYRPKEGQWERVGWEMDTDWPWFSFAVIDNVLCNYIEGGFRWYDTTARLWKV</sequence>
<dbReference type="SUPFAM" id="SSF117281">
    <property type="entry name" value="Kelch motif"/>
    <property type="match status" value="1"/>
</dbReference>
<organism evidence="4">
    <name type="scientific">Brassica oleracea</name>
    <name type="common">Wild cabbage</name>
    <dbReference type="NCBI Taxonomy" id="3712"/>
    <lineage>
        <taxon>Eukaryota</taxon>
        <taxon>Viridiplantae</taxon>
        <taxon>Streptophyta</taxon>
        <taxon>Embryophyta</taxon>
        <taxon>Tracheophyta</taxon>
        <taxon>Spermatophyta</taxon>
        <taxon>Magnoliopsida</taxon>
        <taxon>eudicotyledons</taxon>
        <taxon>Gunneridae</taxon>
        <taxon>Pentapetalae</taxon>
        <taxon>rosids</taxon>
        <taxon>malvids</taxon>
        <taxon>Brassicales</taxon>
        <taxon>Brassicaceae</taxon>
        <taxon>Brassiceae</taxon>
        <taxon>Brassica</taxon>
    </lineage>
</organism>
<dbReference type="InterPro" id="IPR015915">
    <property type="entry name" value="Kelch-typ_b-propeller"/>
</dbReference>
<dbReference type="InterPro" id="IPR057499">
    <property type="entry name" value="Kelch_FKB95"/>
</dbReference>
<feature type="compositionally biased region" description="Basic residues" evidence="1">
    <location>
        <begin position="8"/>
        <end position="21"/>
    </location>
</feature>
<name>A0A3P6FDC2_BRAOL</name>
<evidence type="ECO:0000256" key="1">
    <source>
        <dbReference type="SAM" id="MobiDB-lite"/>
    </source>
</evidence>
<dbReference type="PANTHER" id="PTHR24414:SF184">
    <property type="entry name" value="GALACTOSE OXIDASE_KELCH REPEAT SUPERFAMILY PROTEIN"/>
    <property type="match status" value="1"/>
</dbReference>
<evidence type="ECO:0000259" key="2">
    <source>
        <dbReference type="Pfam" id="PF00646"/>
    </source>
</evidence>
<protein>
    <submittedName>
        <fullName evidence="4">Uncharacterized protein</fullName>
    </submittedName>
</protein>
<dbReference type="AlphaFoldDB" id="A0A3P6FDC2"/>
<evidence type="ECO:0000259" key="3">
    <source>
        <dbReference type="Pfam" id="PF25210"/>
    </source>
</evidence>
<dbReference type="Pfam" id="PF00646">
    <property type="entry name" value="F-box"/>
    <property type="match status" value="1"/>
</dbReference>
<dbReference type="CDD" id="cd22152">
    <property type="entry name" value="F-box_AtAFR-like"/>
    <property type="match status" value="1"/>
</dbReference>
<reference evidence="4" key="1">
    <citation type="submission" date="2018-11" db="EMBL/GenBank/DDBJ databases">
        <authorList>
            <consortium name="Genoscope - CEA"/>
            <person name="William W."/>
        </authorList>
    </citation>
    <scope>NUCLEOTIDE SEQUENCE</scope>
</reference>
<dbReference type="InterPro" id="IPR001810">
    <property type="entry name" value="F-box_dom"/>
</dbReference>
<dbReference type="InterPro" id="IPR050354">
    <property type="entry name" value="F-box/kelch-repeat_ARATH"/>
</dbReference>
<feature type="domain" description="F-box" evidence="2">
    <location>
        <begin position="30"/>
        <end position="69"/>
    </location>
</feature>
<dbReference type="Gene3D" id="2.120.10.80">
    <property type="entry name" value="Kelch-type beta propeller"/>
    <property type="match status" value="1"/>
</dbReference>
<dbReference type="Pfam" id="PF25210">
    <property type="entry name" value="Kelch_FKB95"/>
    <property type="match status" value="1"/>
</dbReference>
<feature type="domain" description="FKB95-like N-terminal Kelch" evidence="3">
    <location>
        <begin position="95"/>
        <end position="201"/>
    </location>
</feature>